<sequence length="90" mass="10744">MITHSEKDQLQQQETDKQKDKVQQREAVENLHDNFLAPQLQAQRQVQHQSQSIQYETVVQTSPSVLLVLLLWFFCLGLHIRYLRRMNNQK</sequence>
<comment type="caution">
    <text evidence="3">The sequence shown here is derived from an EMBL/GenBank/DDBJ whole genome shotgun (WGS) entry which is preliminary data.</text>
</comment>
<keyword evidence="2" id="KW-1133">Transmembrane helix</keyword>
<proteinExistence type="predicted"/>
<feature type="region of interest" description="Disordered" evidence="1">
    <location>
        <begin position="1"/>
        <end position="24"/>
    </location>
</feature>
<gene>
    <name evidence="3" type="ORF">NDI37_17465</name>
</gene>
<reference evidence="3 4" key="1">
    <citation type="submission" date="2022-04" db="EMBL/GenBank/DDBJ databases">
        <title>Positive selection, recombination, and allopatry shape intraspecific diversity of widespread and dominant cyanobacteria.</title>
        <authorList>
            <person name="Wei J."/>
            <person name="Shu W."/>
            <person name="Hu C."/>
        </authorList>
    </citation>
    <scope>NUCLEOTIDE SEQUENCE [LARGE SCALE GENOMIC DNA]</scope>
    <source>
        <strain evidence="3 4">GB2-A5</strain>
    </source>
</reference>
<feature type="transmembrane region" description="Helical" evidence="2">
    <location>
        <begin position="65"/>
        <end position="83"/>
    </location>
</feature>
<dbReference type="RefSeq" id="WP_190422178.1">
    <property type="nucleotide sequence ID" value="NZ_JAMPKK010000040.1"/>
</dbReference>
<accession>A0ABV0JS10</accession>
<dbReference type="EMBL" id="JAMPKK010000040">
    <property type="protein sequence ID" value="MEP0866253.1"/>
    <property type="molecule type" value="Genomic_DNA"/>
</dbReference>
<evidence type="ECO:0000313" key="4">
    <source>
        <dbReference type="Proteomes" id="UP001442494"/>
    </source>
</evidence>
<keyword evidence="2" id="KW-0812">Transmembrane</keyword>
<evidence type="ECO:0000313" key="3">
    <source>
        <dbReference type="EMBL" id="MEP0866253.1"/>
    </source>
</evidence>
<keyword evidence="4" id="KW-1185">Reference proteome</keyword>
<evidence type="ECO:0000256" key="2">
    <source>
        <dbReference type="SAM" id="Phobius"/>
    </source>
</evidence>
<evidence type="ECO:0000256" key="1">
    <source>
        <dbReference type="SAM" id="MobiDB-lite"/>
    </source>
</evidence>
<protein>
    <submittedName>
        <fullName evidence="3">Uncharacterized protein</fullName>
    </submittedName>
</protein>
<keyword evidence="2" id="KW-0472">Membrane</keyword>
<name>A0ABV0JS10_9CYAN</name>
<dbReference type="Proteomes" id="UP001442494">
    <property type="component" value="Unassembled WGS sequence"/>
</dbReference>
<organism evidence="3 4">
    <name type="scientific">Funiculus sociatus GB2-A5</name>
    <dbReference type="NCBI Taxonomy" id="2933946"/>
    <lineage>
        <taxon>Bacteria</taxon>
        <taxon>Bacillati</taxon>
        <taxon>Cyanobacteriota</taxon>
        <taxon>Cyanophyceae</taxon>
        <taxon>Coleofasciculales</taxon>
        <taxon>Coleofasciculaceae</taxon>
        <taxon>Funiculus</taxon>
    </lineage>
</organism>